<accession>A0A8T0X4T5</accession>
<protein>
    <submittedName>
        <fullName evidence="1">Uncharacterized protein</fullName>
    </submittedName>
</protein>
<dbReference type="Proteomes" id="UP000823388">
    <property type="component" value="Chromosome 1N"/>
</dbReference>
<dbReference type="AlphaFoldDB" id="A0A8T0X4T5"/>
<sequence>MIPSLHLCIPFADSPSSLVDNKYRLLNSTIGDTM</sequence>
<gene>
    <name evidence="1" type="ORF">PVAP13_1NG175038</name>
</gene>
<keyword evidence="2" id="KW-1185">Reference proteome</keyword>
<comment type="caution">
    <text evidence="1">The sequence shown here is derived from an EMBL/GenBank/DDBJ whole genome shotgun (WGS) entry which is preliminary data.</text>
</comment>
<dbReference type="EMBL" id="CM029038">
    <property type="protein sequence ID" value="KAG2650579.1"/>
    <property type="molecule type" value="Genomic_DNA"/>
</dbReference>
<proteinExistence type="predicted"/>
<name>A0A8T0X4T5_PANVG</name>
<reference evidence="1" key="1">
    <citation type="submission" date="2020-05" db="EMBL/GenBank/DDBJ databases">
        <title>WGS assembly of Panicum virgatum.</title>
        <authorList>
            <person name="Lovell J.T."/>
            <person name="Jenkins J."/>
            <person name="Shu S."/>
            <person name="Juenger T.E."/>
            <person name="Schmutz J."/>
        </authorList>
    </citation>
    <scope>NUCLEOTIDE SEQUENCE</scope>
    <source>
        <strain evidence="1">AP13</strain>
    </source>
</reference>
<organism evidence="1 2">
    <name type="scientific">Panicum virgatum</name>
    <name type="common">Blackwell switchgrass</name>
    <dbReference type="NCBI Taxonomy" id="38727"/>
    <lineage>
        <taxon>Eukaryota</taxon>
        <taxon>Viridiplantae</taxon>
        <taxon>Streptophyta</taxon>
        <taxon>Embryophyta</taxon>
        <taxon>Tracheophyta</taxon>
        <taxon>Spermatophyta</taxon>
        <taxon>Magnoliopsida</taxon>
        <taxon>Liliopsida</taxon>
        <taxon>Poales</taxon>
        <taxon>Poaceae</taxon>
        <taxon>PACMAD clade</taxon>
        <taxon>Panicoideae</taxon>
        <taxon>Panicodae</taxon>
        <taxon>Paniceae</taxon>
        <taxon>Panicinae</taxon>
        <taxon>Panicum</taxon>
        <taxon>Panicum sect. Hiantes</taxon>
    </lineage>
</organism>
<evidence type="ECO:0000313" key="1">
    <source>
        <dbReference type="EMBL" id="KAG2650579.1"/>
    </source>
</evidence>
<evidence type="ECO:0000313" key="2">
    <source>
        <dbReference type="Proteomes" id="UP000823388"/>
    </source>
</evidence>